<dbReference type="Gene3D" id="2.60.120.200">
    <property type="match status" value="1"/>
</dbReference>
<dbReference type="GO" id="GO:0005576">
    <property type="term" value="C:extracellular region"/>
    <property type="evidence" value="ECO:0007669"/>
    <property type="project" value="UniProtKB-SubCell"/>
</dbReference>
<evidence type="ECO:0000313" key="9">
    <source>
        <dbReference type="RefSeq" id="XP_047736094.1"/>
    </source>
</evidence>
<dbReference type="SMART" id="SM00159">
    <property type="entry name" value="PTX"/>
    <property type="match status" value="1"/>
</dbReference>
<evidence type="ECO:0000256" key="6">
    <source>
        <dbReference type="RuleBase" id="RU362112"/>
    </source>
</evidence>
<dbReference type="PANTHER" id="PTHR19277">
    <property type="entry name" value="PENTRAXIN"/>
    <property type="match status" value="1"/>
</dbReference>
<keyword evidence="2 6" id="KW-0106">Calcium</keyword>
<keyword evidence="3" id="KW-1015">Disulfide bond</keyword>
<dbReference type="GeneID" id="125177766"/>
<dbReference type="SUPFAM" id="SSF49899">
    <property type="entry name" value="Concanavalin A-like lectins/glucanases"/>
    <property type="match status" value="1"/>
</dbReference>
<evidence type="ECO:0000313" key="8">
    <source>
        <dbReference type="Proteomes" id="UP000694843"/>
    </source>
</evidence>
<comment type="similarity">
    <text evidence="6">Belongs to the pentraxin family.</text>
</comment>
<keyword evidence="8" id="KW-1185">Reference proteome</keyword>
<comment type="caution">
    <text evidence="5">Lacks conserved residue(s) required for the propagation of feature annotation.</text>
</comment>
<dbReference type="PANTHER" id="PTHR19277:SF125">
    <property type="entry name" value="B6"/>
    <property type="match status" value="1"/>
</dbReference>
<dbReference type="KEGG" id="hazt:125177766"/>
<comment type="subunit">
    <text evidence="6">Homopentamer. Pentaxin (or pentraxin) have a discoid arrangement of 5 non-covalently bound subunits.</text>
</comment>
<dbReference type="InterPro" id="IPR051360">
    <property type="entry name" value="Neuronal_Pentraxin_Related"/>
</dbReference>
<gene>
    <name evidence="9" type="primary">LOC125177766</name>
</gene>
<dbReference type="PRINTS" id="PR00895">
    <property type="entry name" value="PENTAXIN"/>
</dbReference>
<proteinExistence type="inferred from homology"/>
<dbReference type="Proteomes" id="UP000694843">
    <property type="component" value="Unplaced"/>
</dbReference>
<dbReference type="InterPro" id="IPR013320">
    <property type="entry name" value="ConA-like_dom_sf"/>
</dbReference>
<comment type="subcellular location">
    <subcellularLocation>
        <location evidence="6">Secreted</location>
    </subcellularLocation>
</comment>
<keyword evidence="1 6" id="KW-0479">Metal-binding</keyword>
<evidence type="ECO:0000259" key="7">
    <source>
        <dbReference type="PROSITE" id="PS51828"/>
    </source>
</evidence>
<accession>A0A979FIF6</accession>
<protein>
    <recommendedName>
        <fullName evidence="6">Pentraxin family member</fullName>
    </recommendedName>
</protein>
<dbReference type="PROSITE" id="PS51828">
    <property type="entry name" value="PTX_2"/>
    <property type="match status" value="1"/>
</dbReference>
<evidence type="ECO:0000256" key="1">
    <source>
        <dbReference type="ARBA" id="ARBA00022723"/>
    </source>
</evidence>
<reference evidence="9" key="1">
    <citation type="submission" date="2025-08" db="UniProtKB">
        <authorList>
            <consortium name="RefSeq"/>
        </authorList>
    </citation>
    <scope>IDENTIFICATION</scope>
    <source>
        <tissue evidence="9">Whole organism</tissue>
    </source>
</reference>
<dbReference type="OMA" id="SNSYVEM"/>
<organism evidence="8 9">
    <name type="scientific">Hyalella azteca</name>
    <name type="common">Amphipod</name>
    <dbReference type="NCBI Taxonomy" id="294128"/>
    <lineage>
        <taxon>Eukaryota</taxon>
        <taxon>Metazoa</taxon>
        <taxon>Ecdysozoa</taxon>
        <taxon>Arthropoda</taxon>
        <taxon>Crustacea</taxon>
        <taxon>Multicrustacea</taxon>
        <taxon>Malacostraca</taxon>
        <taxon>Eumalacostraca</taxon>
        <taxon>Peracarida</taxon>
        <taxon>Amphipoda</taxon>
        <taxon>Senticaudata</taxon>
        <taxon>Talitrida</taxon>
        <taxon>Talitroidea</taxon>
        <taxon>Hyalellidae</taxon>
        <taxon>Hyalella</taxon>
    </lineage>
</organism>
<keyword evidence="4" id="KW-0325">Glycoprotein</keyword>
<name>A0A979FIF6_HYAAZ</name>
<dbReference type="AlphaFoldDB" id="A0A979FIF6"/>
<sequence>MVAMLLITGVPALPETTNETITSYYLQPSKIPSVRSYMLWNGSFPANLTALSICYRLRLHYFRPDVTVFSYRDESGSEILTDHNRRGMQVEVMEYNVRVTTNIVTPLMYWASFCTIIDADAGRLAVFFNGKLMKEEWFVPGPQKLSQAGGTVVLGQDQDSLAGGFDPAQSYCGEITDLQVHSYALTDTQVVQVMSCSPGLYVPPGDVINWRTATWTFGEDYKTKL</sequence>
<dbReference type="GO" id="GO:0046872">
    <property type="term" value="F:metal ion binding"/>
    <property type="evidence" value="ECO:0007669"/>
    <property type="project" value="UniProtKB-KW"/>
</dbReference>
<dbReference type="OrthoDB" id="6515930at2759"/>
<dbReference type="RefSeq" id="XP_047736094.1">
    <property type="nucleotide sequence ID" value="XM_047880138.1"/>
</dbReference>
<comment type="cofactor">
    <cofactor evidence="6">
        <name>Ca(2+)</name>
        <dbReference type="ChEBI" id="CHEBI:29108"/>
    </cofactor>
    <text evidence="6">Binds 2 calcium ions per subunit.</text>
</comment>
<evidence type="ECO:0000256" key="5">
    <source>
        <dbReference type="PROSITE-ProRule" id="PRU01172"/>
    </source>
</evidence>
<dbReference type="InterPro" id="IPR001759">
    <property type="entry name" value="PTX_dom"/>
</dbReference>
<evidence type="ECO:0000256" key="2">
    <source>
        <dbReference type="ARBA" id="ARBA00022837"/>
    </source>
</evidence>
<evidence type="ECO:0000256" key="4">
    <source>
        <dbReference type="ARBA" id="ARBA00023180"/>
    </source>
</evidence>
<feature type="domain" description="Pentraxin (PTX)" evidence="7">
    <location>
        <begin position="21"/>
        <end position="225"/>
    </location>
</feature>
<evidence type="ECO:0000256" key="3">
    <source>
        <dbReference type="ARBA" id="ARBA00023157"/>
    </source>
</evidence>
<dbReference type="Pfam" id="PF00354">
    <property type="entry name" value="Pentaxin"/>
    <property type="match status" value="1"/>
</dbReference>